<reference evidence="1 2" key="2">
    <citation type="journal article" date="2022" name="Mol. Ecol. Resour.">
        <title>The genomes of chicory, endive, great burdock and yacon provide insights into Asteraceae paleo-polyploidization history and plant inulin production.</title>
        <authorList>
            <person name="Fan W."/>
            <person name="Wang S."/>
            <person name="Wang H."/>
            <person name="Wang A."/>
            <person name="Jiang F."/>
            <person name="Liu H."/>
            <person name="Zhao H."/>
            <person name="Xu D."/>
            <person name="Zhang Y."/>
        </authorList>
    </citation>
    <scope>NUCLEOTIDE SEQUENCE [LARGE SCALE GENOMIC DNA]</scope>
    <source>
        <strain evidence="2">cv. Punajuju</strain>
        <tissue evidence="1">Leaves</tissue>
    </source>
</reference>
<accession>A0ACB9BKQ6</accession>
<comment type="caution">
    <text evidence="1">The sequence shown here is derived from an EMBL/GenBank/DDBJ whole genome shotgun (WGS) entry which is preliminary data.</text>
</comment>
<proteinExistence type="predicted"/>
<keyword evidence="2" id="KW-1185">Reference proteome</keyword>
<protein>
    <submittedName>
        <fullName evidence="1">Uncharacterized protein</fullName>
    </submittedName>
</protein>
<reference evidence="2" key="1">
    <citation type="journal article" date="2022" name="Mol. Ecol. Resour.">
        <title>The genomes of chicory, endive, great burdock and yacon provide insights into Asteraceae palaeo-polyploidization history and plant inulin production.</title>
        <authorList>
            <person name="Fan W."/>
            <person name="Wang S."/>
            <person name="Wang H."/>
            <person name="Wang A."/>
            <person name="Jiang F."/>
            <person name="Liu H."/>
            <person name="Zhao H."/>
            <person name="Xu D."/>
            <person name="Zhang Y."/>
        </authorList>
    </citation>
    <scope>NUCLEOTIDE SEQUENCE [LARGE SCALE GENOMIC DNA]</scope>
    <source>
        <strain evidence="2">cv. Punajuju</strain>
    </source>
</reference>
<dbReference type="EMBL" id="CM042014">
    <property type="protein sequence ID" value="KAI3722590.1"/>
    <property type="molecule type" value="Genomic_DNA"/>
</dbReference>
<gene>
    <name evidence="1" type="ORF">L2E82_33630</name>
</gene>
<organism evidence="1 2">
    <name type="scientific">Cichorium intybus</name>
    <name type="common">Chicory</name>
    <dbReference type="NCBI Taxonomy" id="13427"/>
    <lineage>
        <taxon>Eukaryota</taxon>
        <taxon>Viridiplantae</taxon>
        <taxon>Streptophyta</taxon>
        <taxon>Embryophyta</taxon>
        <taxon>Tracheophyta</taxon>
        <taxon>Spermatophyta</taxon>
        <taxon>Magnoliopsida</taxon>
        <taxon>eudicotyledons</taxon>
        <taxon>Gunneridae</taxon>
        <taxon>Pentapetalae</taxon>
        <taxon>asterids</taxon>
        <taxon>campanulids</taxon>
        <taxon>Asterales</taxon>
        <taxon>Asteraceae</taxon>
        <taxon>Cichorioideae</taxon>
        <taxon>Cichorieae</taxon>
        <taxon>Cichoriinae</taxon>
        <taxon>Cichorium</taxon>
    </lineage>
</organism>
<evidence type="ECO:0000313" key="1">
    <source>
        <dbReference type="EMBL" id="KAI3722590.1"/>
    </source>
</evidence>
<sequence>MVMVTVDIEAVVKHDVVVDTGDQENGLVLSFQTGISMVVDALVRKGTASGVVVYMIEVGGVLSLLASISMVVDALVMKGITGGGVVYMIEVGDVRRCVVAECDDG</sequence>
<dbReference type="Proteomes" id="UP001055811">
    <property type="component" value="Linkage Group LG06"/>
</dbReference>
<name>A0ACB9BKQ6_CICIN</name>
<evidence type="ECO:0000313" key="2">
    <source>
        <dbReference type="Proteomes" id="UP001055811"/>
    </source>
</evidence>